<dbReference type="Proteomes" id="UP001229421">
    <property type="component" value="Unassembled WGS sequence"/>
</dbReference>
<keyword evidence="3" id="KW-1185">Reference proteome</keyword>
<protein>
    <submittedName>
        <fullName evidence="2">Uncharacterized protein</fullName>
    </submittedName>
</protein>
<keyword evidence="1" id="KW-1133">Transmembrane helix</keyword>
<keyword evidence="1" id="KW-0472">Membrane</keyword>
<sequence length="259" mass="28801">MLFSRGSCVYVVFGVVDFIFDPLLLWCCCSAIVSVLRVVSVFLLLSCVFWTFWLCLLLILCCCLRLLSCLLLENVTSVDSTTKALTITRLTLDLKTKNDKRASISATVENVSDNEANYGTGRLRQFWFIDFFVADPSNLFVDFAGLLAFVLVFDVVIGASKVSWLSSKATGSNYPLGRRVTVELLLQLTDFISRVSSVSLILLRKSKRLRKIGIRDVVGNPLEITLRDKEANLILTEGAAGKAIVVTAMTITHYELVHL</sequence>
<dbReference type="EMBL" id="JAUHHV010000008">
    <property type="protein sequence ID" value="KAK1415131.1"/>
    <property type="molecule type" value="Genomic_DNA"/>
</dbReference>
<name>A0AAD8K563_TARER</name>
<evidence type="ECO:0000256" key="1">
    <source>
        <dbReference type="SAM" id="Phobius"/>
    </source>
</evidence>
<keyword evidence="1" id="KW-0812">Transmembrane</keyword>
<proteinExistence type="predicted"/>
<feature type="transmembrane region" description="Helical" evidence="1">
    <location>
        <begin position="7"/>
        <end position="36"/>
    </location>
</feature>
<evidence type="ECO:0000313" key="2">
    <source>
        <dbReference type="EMBL" id="KAK1415131.1"/>
    </source>
</evidence>
<gene>
    <name evidence="2" type="ORF">QVD17_30903</name>
</gene>
<dbReference type="AlphaFoldDB" id="A0AAD8K563"/>
<organism evidence="2 3">
    <name type="scientific">Tagetes erecta</name>
    <name type="common">African marigold</name>
    <dbReference type="NCBI Taxonomy" id="13708"/>
    <lineage>
        <taxon>Eukaryota</taxon>
        <taxon>Viridiplantae</taxon>
        <taxon>Streptophyta</taxon>
        <taxon>Embryophyta</taxon>
        <taxon>Tracheophyta</taxon>
        <taxon>Spermatophyta</taxon>
        <taxon>Magnoliopsida</taxon>
        <taxon>eudicotyledons</taxon>
        <taxon>Gunneridae</taxon>
        <taxon>Pentapetalae</taxon>
        <taxon>asterids</taxon>
        <taxon>campanulids</taxon>
        <taxon>Asterales</taxon>
        <taxon>Asteraceae</taxon>
        <taxon>Asteroideae</taxon>
        <taxon>Heliantheae alliance</taxon>
        <taxon>Tageteae</taxon>
        <taxon>Tagetes</taxon>
    </lineage>
</organism>
<evidence type="ECO:0000313" key="3">
    <source>
        <dbReference type="Proteomes" id="UP001229421"/>
    </source>
</evidence>
<accession>A0AAD8K563</accession>
<feature type="transmembrane region" description="Helical" evidence="1">
    <location>
        <begin position="42"/>
        <end position="67"/>
    </location>
</feature>
<comment type="caution">
    <text evidence="2">The sequence shown here is derived from an EMBL/GenBank/DDBJ whole genome shotgun (WGS) entry which is preliminary data.</text>
</comment>
<reference evidence="2" key="1">
    <citation type="journal article" date="2023" name="bioRxiv">
        <title>Improved chromosome-level genome assembly for marigold (Tagetes erecta).</title>
        <authorList>
            <person name="Jiang F."/>
            <person name="Yuan L."/>
            <person name="Wang S."/>
            <person name="Wang H."/>
            <person name="Xu D."/>
            <person name="Wang A."/>
            <person name="Fan W."/>
        </authorList>
    </citation>
    <scope>NUCLEOTIDE SEQUENCE</scope>
    <source>
        <strain evidence="2">WSJ</strain>
        <tissue evidence="2">Leaf</tissue>
    </source>
</reference>